<comment type="caution">
    <text evidence="3">The sequence shown here is derived from an EMBL/GenBank/DDBJ whole genome shotgun (WGS) entry which is preliminary data.</text>
</comment>
<feature type="domain" description="Lipid/polyisoprenoid-binding YceI-like" evidence="2">
    <location>
        <begin position="51"/>
        <end position="226"/>
    </location>
</feature>
<keyword evidence="4" id="KW-1185">Reference proteome</keyword>
<sequence>MKRISIHFFLTAMILISGLVYTGCTHEDDIAPSAGNKIERGQASYTTGVDKWKLDKTHSSVLWETAYLGSGGLLTGRFNNFGVTSLKFEESNPENIAFEGWVRLNTVNTGEPGRDAGCLLGTFGTAAGLTDEANNLATLKSKKVEFSKTDKSYIVTFDMTFMGRTKEYTGKLNYVPKATIPASGTAAEYQIFGLQMEFQFMAKTDFGVVSTNIADKVGVTLNMNFNNK</sequence>
<feature type="chain" id="PRO_5014995170" evidence="1">
    <location>
        <begin position="23"/>
        <end position="228"/>
    </location>
</feature>
<dbReference type="Gene3D" id="2.40.128.110">
    <property type="entry name" value="Lipid/polyisoprenoid-binding, YceI-like"/>
    <property type="match status" value="1"/>
</dbReference>
<dbReference type="SUPFAM" id="SSF101874">
    <property type="entry name" value="YceI-like"/>
    <property type="match status" value="1"/>
</dbReference>
<evidence type="ECO:0000313" key="4">
    <source>
        <dbReference type="Proteomes" id="UP000233782"/>
    </source>
</evidence>
<dbReference type="InterPro" id="IPR036761">
    <property type="entry name" value="TTHA0802/YceI-like_sf"/>
</dbReference>
<dbReference type="Pfam" id="PF04264">
    <property type="entry name" value="YceI"/>
    <property type="match status" value="1"/>
</dbReference>
<dbReference type="Proteomes" id="UP000233782">
    <property type="component" value="Unassembled WGS sequence"/>
</dbReference>
<evidence type="ECO:0000256" key="1">
    <source>
        <dbReference type="SAM" id="SignalP"/>
    </source>
</evidence>
<dbReference type="OrthoDB" id="652838at2"/>
<evidence type="ECO:0000313" key="3">
    <source>
        <dbReference type="EMBL" id="PKV66869.1"/>
    </source>
</evidence>
<accession>A0A2N3UBW2</accession>
<dbReference type="SMART" id="SM00867">
    <property type="entry name" value="YceI"/>
    <property type="match status" value="1"/>
</dbReference>
<organism evidence="3 4">
    <name type="scientific">Pontibacter ramchanderi</name>
    <dbReference type="NCBI Taxonomy" id="1179743"/>
    <lineage>
        <taxon>Bacteria</taxon>
        <taxon>Pseudomonadati</taxon>
        <taxon>Bacteroidota</taxon>
        <taxon>Cytophagia</taxon>
        <taxon>Cytophagales</taxon>
        <taxon>Hymenobacteraceae</taxon>
        <taxon>Pontibacter</taxon>
    </lineage>
</organism>
<dbReference type="InterPro" id="IPR007372">
    <property type="entry name" value="Lipid/polyisoprenoid-bd_YceI"/>
</dbReference>
<protein>
    <submittedName>
        <fullName evidence="3">YceI-like domain-containing protein</fullName>
    </submittedName>
</protein>
<proteinExistence type="predicted"/>
<dbReference type="AlphaFoldDB" id="A0A2N3UBW2"/>
<feature type="signal peptide" evidence="1">
    <location>
        <begin position="1"/>
        <end position="22"/>
    </location>
</feature>
<keyword evidence="1" id="KW-0732">Signal</keyword>
<evidence type="ECO:0000259" key="2">
    <source>
        <dbReference type="SMART" id="SM00867"/>
    </source>
</evidence>
<reference evidence="3 4" key="1">
    <citation type="submission" date="2017-12" db="EMBL/GenBank/DDBJ databases">
        <title>Genomic Encyclopedia of Type Strains, Phase III (KMG-III): the genomes of soil and plant-associated and newly described type strains.</title>
        <authorList>
            <person name="Whitman W."/>
        </authorList>
    </citation>
    <scope>NUCLEOTIDE SEQUENCE [LARGE SCALE GENOMIC DNA]</scope>
    <source>
        <strain evidence="3 4">LP43</strain>
    </source>
</reference>
<gene>
    <name evidence="3" type="ORF">BD749_2004</name>
</gene>
<dbReference type="RefSeq" id="WP_101444185.1">
    <property type="nucleotide sequence ID" value="NZ_PJMU01000002.1"/>
</dbReference>
<dbReference type="EMBL" id="PJMU01000002">
    <property type="protein sequence ID" value="PKV66869.1"/>
    <property type="molecule type" value="Genomic_DNA"/>
</dbReference>
<name>A0A2N3UBW2_9BACT</name>